<organism evidence="6 7">
    <name type="scientific">Pelagibacterium lacus</name>
    <dbReference type="NCBI Taxonomy" id="2282655"/>
    <lineage>
        <taxon>Bacteria</taxon>
        <taxon>Pseudomonadati</taxon>
        <taxon>Pseudomonadota</taxon>
        <taxon>Alphaproteobacteria</taxon>
        <taxon>Hyphomicrobiales</taxon>
        <taxon>Devosiaceae</taxon>
        <taxon>Pelagibacterium</taxon>
    </lineage>
</organism>
<dbReference type="AlphaFoldDB" id="A0A369W9X7"/>
<reference evidence="7" key="1">
    <citation type="submission" date="2018-07" db="EMBL/GenBank/DDBJ databases">
        <authorList>
            <person name="Liu B.-T."/>
            <person name="Du Z."/>
        </authorList>
    </citation>
    <scope>NUCLEOTIDE SEQUENCE [LARGE SCALE GENOMIC DNA]</scope>
    <source>
        <strain evidence="7">XYN52</strain>
    </source>
</reference>
<dbReference type="CDD" id="cd10979">
    <property type="entry name" value="CE4_PuuE_like"/>
    <property type="match status" value="1"/>
</dbReference>
<comment type="function">
    <text evidence="1">Is involved in generating a small heat-stable compound (Nod), an acylated oligomer of N-acetylglucosamine, that stimulates mitosis in various plant protoplasts.</text>
</comment>
<dbReference type="Gene3D" id="3.20.20.370">
    <property type="entry name" value="Glycoside hydrolase/deacetylase"/>
    <property type="match status" value="1"/>
</dbReference>
<evidence type="ECO:0000313" key="6">
    <source>
        <dbReference type="EMBL" id="RDE10072.1"/>
    </source>
</evidence>
<dbReference type="InterPro" id="IPR011330">
    <property type="entry name" value="Glyco_hydro/deAcase_b/a-brl"/>
</dbReference>
<dbReference type="OrthoDB" id="9787041at2"/>
<dbReference type="EMBL" id="QQNH01000003">
    <property type="protein sequence ID" value="RDE10072.1"/>
    <property type="molecule type" value="Genomic_DNA"/>
</dbReference>
<dbReference type="RefSeq" id="WP_114644837.1">
    <property type="nucleotide sequence ID" value="NZ_QQNH01000003.1"/>
</dbReference>
<sequence length="296" mass="33683">MTDVPPEHGRFDYSAIVDRPKLVWPNGARVAVWTIPNLEHFLFDRPATPISMASFGLKPDVLNYGWRDYGLRVGFWRMREIMDRYGFKGTVALNSQVCELYPRVIEAGLESGWEWMGHGITNSVLLNDQSEEEERAIIAQTVATIAHHTGRPPRGWLGPVMAETVHTLDLLAEHGIDYVADWVNDEQPYPMRVRSGRMTSIPYSAEMNDIPTFLDMKQSAETYAQNLMDQFDVLYEDGATTGRVMAIPLHPFLVGHPYRAKHFARALEHISSRNDVWIATGSEIIDWYLAGRPQKP</sequence>
<dbReference type="GO" id="GO:0005975">
    <property type="term" value="P:carbohydrate metabolic process"/>
    <property type="evidence" value="ECO:0007669"/>
    <property type="project" value="InterPro"/>
</dbReference>
<dbReference type="SUPFAM" id="SSF88713">
    <property type="entry name" value="Glycoside hydrolase/deacetylase"/>
    <property type="match status" value="1"/>
</dbReference>
<protein>
    <recommendedName>
        <fullName evidence="3">Chitooligosaccharide deacetylase</fullName>
    </recommendedName>
    <alternativeName>
        <fullName evidence="4">Nodulation protein B</fullName>
    </alternativeName>
</protein>
<evidence type="ECO:0000313" key="7">
    <source>
        <dbReference type="Proteomes" id="UP000253759"/>
    </source>
</evidence>
<dbReference type="PANTHER" id="PTHR43123:SF4">
    <property type="entry name" value="POLYSACCHARIDE DEACETYLASE"/>
    <property type="match status" value="1"/>
</dbReference>
<dbReference type="PANTHER" id="PTHR43123">
    <property type="entry name" value="POLYSACCHARIDE DEACETYLASE-RELATED"/>
    <property type="match status" value="1"/>
</dbReference>
<feature type="domain" description="NodB homology" evidence="5">
    <location>
        <begin position="58"/>
        <end position="279"/>
    </location>
</feature>
<comment type="similarity">
    <text evidence="2">Belongs to the polysaccharide deacetylase family.</text>
</comment>
<gene>
    <name evidence="6" type="ORF">DVH29_03855</name>
</gene>
<proteinExistence type="inferred from homology"/>
<comment type="caution">
    <text evidence="6">The sequence shown here is derived from an EMBL/GenBank/DDBJ whole genome shotgun (WGS) entry which is preliminary data.</text>
</comment>
<accession>A0A369W9X7</accession>
<evidence type="ECO:0000256" key="2">
    <source>
        <dbReference type="ARBA" id="ARBA00010973"/>
    </source>
</evidence>
<dbReference type="Pfam" id="PF01522">
    <property type="entry name" value="Polysacc_deac_1"/>
    <property type="match status" value="1"/>
</dbReference>
<dbReference type="Proteomes" id="UP000253759">
    <property type="component" value="Unassembled WGS sequence"/>
</dbReference>
<dbReference type="PROSITE" id="PS51677">
    <property type="entry name" value="NODB"/>
    <property type="match status" value="1"/>
</dbReference>
<dbReference type="GO" id="GO:0016810">
    <property type="term" value="F:hydrolase activity, acting on carbon-nitrogen (but not peptide) bonds"/>
    <property type="evidence" value="ECO:0007669"/>
    <property type="project" value="InterPro"/>
</dbReference>
<evidence type="ECO:0000256" key="1">
    <source>
        <dbReference type="ARBA" id="ARBA00003236"/>
    </source>
</evidence>
<name>A0A369W9X7_9HYPH</name>
<evidence type="ECO:0000256" key="4">
    <source>
        <dbReference type="ARBA" id="ARBA00032976"/>
    </source>
</evidence>
<keyword evidence="7" id="KW-1185">Reference proteome</keyword>
<evidence type="ECO:0000256" key="3">
    <source>
        <dbReference type="ARBA" id="ARBA00020071"/>
    </source>
</evidence>
<dbReference type="InterPro" id="IPR002509">
    <property type="entry name" value="NODB_dom"/>
</dbReference>
<evidence type="ECO:0000259" key="5">
    <source>
        <dbReference type="PROSITE" id="PS51677"/>
    </source>
</evidence>